<keyword evidence="1" id="KW-0805">Transcription regulation</keyword>
<dbReference type="PROSITE" id="PS50932">
    <property type="entry name" value="HTH_LACI_2"/>
    <property type="match status" value="1"/>
</dbReference>
<dbReference type="InterPro" id="IPR000843">
    <property type="entry name" value="HTH_LacI"/>
</dbReference>
<evidence type="ECO:0000256" key="2">
    <source>
        <dbReference type="ARBA" id="ARBA00023125"/>
    </source>
</evidence>
<dbReference type="Gene3D" id="1.10.260.40">
    <property type="entry name" value="lambda repressor-like DNA-binding domains"/>
    <property type="match status" value="1"/>
</dbReference>
<dbReference type="CDD" id="cd06267">
    <property type="entry name" value="PBP1_LacI_sugar_binding-like"/>
    <property type="match status" value="1"/>
</dbReference>
<dbReference type="InterPro" id="IPR046335">
    <property type="entry name" value="LacI/GalR-like_sensor"/>
</dbReference>
<dbReference type="EMBL" id="DVGA01000046">
    <property type="protein sequence ID" value="HIQ78518.1"/>
    <property type="molecule type" value="Genomic_DNA"/>
</dbReference>
<protein>
    <submittedName>
        <fullName evidence="5">LacI family DNA-binding transcriptional regulator</fullName>
    </submittedName>
</protein>
<dbReference type="SUPFAM" id="SSF47413">
    <property type="entry name" value="lambda repressor-like DNA-binding domains"/>
    <property type="match status" value="1"/>
</dbReference>
<evidence type="ECO:0000256" key="3">
    <source>
        <dbReference type="ARBA" id="ARBA00023163"/>
    </source>
</evidence>
<comment type="caution">
    <text evidence="5">The sequence shown here is derived from an EMBL/GenBank/DDBJ whole genome shotgun (WGS) entry which is preliminary data.</text>
</comment>
<dbReference type="GO" id="GO:0000976">
    <property type="term" value="F:transcription cis-regulatory region binding"/>
    <property type="evidence" value="ECO:0007669"/>
    <property type="project" value="TreeGrafter"/>
</dbReference>
<dbReference type="SMART" id="SM00354">
    <property type="entry name" value="HTH_LACI"/>
    <property type="match status" value="1"/>
</dbReference>
<evidence type="ECO:0000313" key="5">
    <source>
        <dbReference type="EMBL" id="HIQ78518.1"/>
    </source>
</evidence>
<evidence type="ECO:0000313" key="6">
    <source>
        <dbReference type="Proteomes" id="UP000824262"/>
    </source>
</evidence>
<gene>
    <name evidence="5" type="ORF">IAB77_04600</name>
</gene>
<dbReference type="AlphaFoldDB" id="A0A9D1CSK9"/>
<sequence>MEKSTIKDVAALAGVSIATVSRVVHGQENVAAEYVQRVREAMAQLNWRPNTTAQKLRSVKSRTIGVILPNTTDPFFGSIADSIICNCAAQSLNVITLISRKGEVYDEVTQFRRLSEAGVDGAIYCSISKPDSEAFERYCANIPVVVCSRHDLFKGRTHVYFNHQKGGYLATKHLLEMGHRRIALIVGVFGNNFKCAEDLQPYLDQPLLAGPYSGIDKYIGARRALDEFGVSFDPELLEFIDLGNAYEDGYSAMQRLFSKTTDIDAVVCSNDLSANGAIRMLTQQRVNVPEDVSVMGYDNGIMATCTRPQLSTVVQDTEKLGAECVRCMKKLLNNEPCEDVEIDVQLIIRQSSCRRKAANSDIRH</sequence>
<evidence type="ECO:0000256" key="1">
    <source>
        <dbReference type="ARBA" id="ARBA00023015"/>
    </source>
</evidence>
<dbReference type="GO" id="GO:0003700">
    <property type="term" value="F:DNA-binding transcription factor activity"/>
    <property type="evidence" value="ECO:0007669"/>
    <property type="project" value="TreeGrafter"/>
</dbReference>
<dbReference type="PRINTS" id="PR00036">
    <property type="entry name" value="HTHLACI"/>
</dbReference>
<dbReference type="Pfam" id="PF00356">
    <property type="entry name" value="LacI"/>
    <property type="match status" value="1"/>
</dbReference>
<feature type="domain" description="HTH lacI-type" evidence="4">
    <location>
        <begin position="4"/>
        <end position="58"/>
    </location>
</feature>
<dbReference type="Gene3D" id="3.40.50.2300">
    <property type="match status" value="2"/>
</dbReference>
<dbReference type="PROSITE" id="PS00356">
    <property type="entry name" value="HTH_LACI_1"/>
    <property type="match status" value="1"/>
</dbReference>
<reference evidence="5" key="2">
    <citation type="journal article" date="2021" name="PeerJ">
        <title>Extensive microbial diversity within the chicken gut microbiome revealed by metagenomics and culture.</title>
        <authorList>
            <person name="Gilroy R."/>
            <person name="Ravi A."/>
            <person name="Getino M."/>
            <person name="Pursley I."/>
            <person name="Horton D.L."/>
            <person name="Alikhan N.F."/>
            <person name="Baker D."/>
            <person name="Gharbi K."/>
            <person name="Hall N."/>
            <person name="Watson M."/>
            <person name="Adriaenssens E.M."/>
            <person name="Foster-Nyarko E."/>
            <person name="Jarju S."/>
            <person name="Secka A."/>
            <person name="Antonio M."/>
            <person name="Oren A."/>
            <person name="Chaudhuri R.R."/>
            <person name="La Ragione R."/>
            <person name="Hildebrand F."/>
            <person name="Pallen M.J."/>
        </authorList>
    </citation>
    <scope>NUCLEOTIDE SEQUENCE</scope>
    <source>
        <strain evidence="5">ChiBcolR7-354</strain>
    </source>
</reference>
<dbReference type="Pfam" id="PF13377">
    <property type="entry name" value="Peripla_BP_3"/>
    <property type="match status" value="1"/>
</dbReference>
<dbReference type="InterPro" id="IPR028082">
    <property type="entry name" value="Peripla_BP_I"/>
</dbReference>
<dbReference type="CDD" id="cd01392">
    <property type="entry name" value="HTH_LacI"/>
    <property type="match status" value="1"/>
</dbReference>
<keyword evidence="3" id="KW-0804">Transcription</keyword>
<dbReference type="SUPFAM" id="SSF53822">
    <property type="entry name" value="Periplasmic binding protein-like I"/>
    <property type="match status" value="1"/>
</dbReference>
<evidence type="ECO:0000259" key="4">
    <source>
        <dbReference type="PROSITE" id="PS50932"/>
    </source>
</evidence>
<name>A0A9D1CSK9_9FIRM</name>
<dbReference type="PANTHER" id="PTHR30146:SF109">
    <property type="entry name" value="HTH-TYPE TRANSCRIPTIONAL REGULATOR GALS"/>
    <property type="match status" value="1"/>
</dbReference>
<proteinExistence type="predicted"/>
<reference evidence="5" key="1">
    <citation type="submission" date="2020-10" db="EMBL/GenBank/DDBJ databases">
        <authorList>
            <person name="Gilroy R."/>
        </authorList>
    </citation>
    <scope>NUCLEOTIDE SEQUENCE</scope>
    <source>
        <strain evidence="5">ChiBcolR7-354</strain>
    </source>
</reference>
<dbReference type="InterPro" id="IPR010982">
    <property type="entry name" value="Lambda_DNA-bd_dom_sf"/>
</dbReference>
<accession>A0A9D1CSK9</accession>
<dbReference type="Proteomes" id="UP000824262">
    <property type="component" value="Unassembled WGS sequence"/>
</dbReference>
<keyword evidence="2 5" id="KW-0238">DNA-binding</keyword>
<organism evidence="5 6">
    <name type="scientific">Candidatus Scatomorpha intestinavium</name>
    <dbReference type="NCBI Taxonomy" id="2840922"/>
    <lineage>
        <taxon>Bacteria</taxon>
        <taxon>Bacillati</taxon>
        <taxon>Bacillota</taxon>
        <taxon>Clostridia</taxon>
        <taxon>Eubacteriales</taxon>
        <taxon>Candidatus Scatomorpha</taxon>
    </lineage>
</organism>
<dbReference type="PANTHER" id="PTHR30146">
    <property type="entry name" value="LACI-RELATED TRANSCRIPTIONAL REPRESSOR"/>
    <property type="match status" value="1"/>
</dbReference>